<evidence type="ECO:0000256" key="6">
    <source>
        <dbReference type="ARBA" id="ARBA00023316"/>
    </source>
</evidence>
<dbReference type="GO" id="GO:0071555">
    <property type="term" value="P:cell wall organization"/>
    <property type="evidence" value="ECO:0007669"/>
    <property type="project" value="UniProtKB-KW"/>
</dbReference>
<dbReference type="GO" id="GO:0016755">
    <property type="term" value="F:aminoacyltransferase activity"/>
    <property type="evidence" value="ECO:0007669"/>
    <property type="project" value="InterPro"/>
</dbReference>
<dbReference type="PANTHER" id="PTHR36174">
    <property type="entry name" value="LIPID II:GLYCINE GLYCYLTRANSFERASE"/>
    <property type="match status" value="1"/>
</dbReference>
<evidence type="ECO:0000256" key="1">
    <source>
        <dbReference type="ARBA" id="ARBA00009943"/>
    </source>
</evidence>
<dbReference type="Pfam" id="PF02388">
    <property type="entry name" value="FemAB"/>
    <property type="match status" value="2"/>
</dbReference>
<dbReference type="AlphaFoldDB" id="A0A0G0G997"/>
<dbReference type="GO" id="GO:0009252">
    <property type="term" value="P:peptidoglycan biosynthetic process"/>
    <property type="evidence" value="ECO:0007669"/>
    <property type="project" value="UniProtKB-KW"/>
</dbReference>
<keyword evidence="4" id="KW-0573">Peptidoglycan synthesis</keyword>
<keyword evidence="2" id="KW-0808">Transferase</keyword>
<evidence type="ECO:0000313" key="8">
    <source>
        <dbReference type="Proteomes" id="UP000034849"/>
    </source>
</evidence>
<dbReference type="InterPro" id="IPR003447">
    <property type="entry name" value="FEMABX"/>
</dbReference>
<organism evidence="7 8">
    <name type="scientific">Candidatus Magasanikbacteria bacterium GW2011_GWC2_37_14</name>
    <dbReference type="NCBI Taxonomy" id="1619046"/>
    <lineage>
        <taxon>Bacteria</taxon>
        <taxon>Candidatus Magasanikiibacteriota</taxon>
    </lineage>
</organism>
<keyword evidence="5" id="KW-0012">Acyltransferase</keyword>
<reference evidence="7 8" key="1">
    <citation type="journal article" date="2015" name="Nature">
        <title>rRNA introns, odd ribosomes, and small enigmatic genomes across a large radiation of phyla.</title>
        <authorList>
            <person name="Brown C.T."/>
            <person name="Hug L.A."/>
            <person name="Thomas B.C."/>
            <person name="Sharon I."/>
            <person name="Castelle C.J."/>
            <person name="Singh A."/>
            <person name="Wilkins M.J."/>
            <person name="Williams K.H."/>
            <person name="Banfield J.F."/>
        </authorList>
    </citation>
    <scope>NUCLEOTIDE SEQUENCE [LARGE SCALE GENOMIC DNA]</scope>
</reference>
<keyword evidence="3" id="KW-0133">Cell shape</keyword>
<protein>
    <submittedName>
        <fullName evidence="7">Methicillin resistance protein</fullName>
    </submittedName>
</protein>
<evidence type="ECO:0000313" key="7">
    <source>
        <dbReference type="EMBL" id="KKQ27658.1"/>
    </source>
</evidence>
<gene>
    <name evidence="7" type="ORF">US42_C0007G0049</name>
</gene>
<dbReference type="InterPro" id="IPR016181">
    <property type="entry name" value="Acyl_CoA_acyltransferase"/>
</dbReference>
<dbReference type="PROSITE" id="PS51191">
    <property type="entry name" value="FEMABX"/>
    <property type="match status" value="1"/>
</dbReference>
<proteinExistence type="inferred from homology"/>
<keyword evidence="6" id="KW-0961">Cell wall biogenesis/degradation</keyword>
<sequence length="355" mass="41844">MEIKICENKNEWEKQQKEHNNTSASLAQAEFLQSWDWGEFQKLTGKNVQRWQIVENGQVVGQIQGFEHKLPGLGNYFYIPRLKVYDLGFKDLVNFLKNKNYIFIRIEPVEKFSYALYLSSYVRNRQPAQTLILDLKQTELEILGAMHSKTRYNIHLAEKHGVIAAQEKNAEIFWQLNLQTTGRDKFKSHEFEYYQKMLAMPNCYQLTAYFNNKPIASNILIVANKTITYLHGASSNEQRNLMAPYLLQWEGLKLGKSLDCENYDFWGVAPFFEIDKHPDFFVAELVDSHSNSPHFKNQDTYQSFGKYFWHKKHAWSGVTKFKVGFGGNYREYPQACDIIFKPFFYKLYKFAKKLF</sequence>
<comment type="similarity">
    <text evidence="1">Belongs to the FemABX family.</text>
</comment>
<dbReference type="GO" id="GO:0008360">
    <property type="term" value="P:regulation of cell shape"/>
    <property type="evidence" value="ECO:0007669"/>
    <property type="project" value="UniProtKB-KW"/>
</dbReference>
<evidence type="ECO:0000256" key="5">
    <source>
        <dbReference type="ARBA" id="ARBA00023315"/>
    </source>
</evidence>
<dbReference type="InterPro" id="IPR050644">
    <property type="entry name" value="PG_Glycine_Bridge_Synth"/>
</dbReference>
<comment type="caution">
    <text evidence="7">The sequence shown here is derived from an EMBL/GenBank/DDBJ whole genome shotgun (WGS) entry which is preliminary data.</text>
</comment>
<dbReference type="STRING" id="1619046.US42_C0007G0049"/>
<dbReference type="Gene3D" id="3.40.630.30">
    <property type="match status" value="2"/>
</dbReference>
<dbReference type="EMBL" id="LBSX01000007">
    <property type="protein sequence ID" value="KKQ27658.1"/>
    <property type="molecule type" value="Genomic_DNA"/>
</dbReference>
<dbReference type="Proteomes" id="UP000034849">
    <property type="component" value="Unassembled WGS sequence"/>
</dbReference>
<accession>A0A0G0G997</accession>
<dbReference type="SUPFAM" id="SSF55729">
    <property type="entry name" value="Acyl-CoA N-acyltransferases (Nat)"/>
    <property type="match status" value="2"/>
</dbReference>
<name>A0A0G0G997_9BACT</name>
<evidence type="ECO:0000256" key="4">
    <source>
        <dbReference type="ARBA" id="ARBA00022984"/>
    </source>
</evidence>
<evidence type="ECO:0000256" key="3">
    <source>
        <dbReference type="ARBA" id="ARBA00022960"/>
    </source>
</evidence>
<dbReference type="PANTHER" id="PTHR36174:SF1">
    <property type="entry name" value="LIPID II:GLYCINE GLYCYLTRANSFERASE"/>
    <property type="match status" value="1"/>
</dbReference>
<evidence type="ECO:0000256" key="2">
    <source>
        <dbReference type="ARBA" id="ARBA00022679"/>
    </source>
</evidence>